<evidence type="ECO:0000256" key="1">
    <source>
        <dbReference type="ARBA" id="ARBA00022729"/>
    </source>
</evidence>
<dbReference type="PANTHER" id="PTHR28156">
    <property type="entry name" value="FAS1 DOMAIN-CONTAINING PROTEIN YDR262W"/>
    <property type="match status" value="1"/>
</dbReference>
<gene>
    <name evidence="4" type="ORF">ASPZODRAFT_67362</name>
</gene>
<name>A0A1L9SG14_9EURO</name>
<accession>A0A1L9SG14</accession>
<organism evidence="4 5">
    <name type="scientific">Penicilliopsis zonata CBS 506.65</name>
    <dbReference type="NCBI Taxonomy" id="1073090"/>
    <lineage>
        <taxon>Eukaryota</taxon>
        <taxon>Fungi</taxon>
        <taxon>Dikarya</taxon>
        <taxon>Ascomycota</taxon>
        <taxon>Pezizomycotina</taxon>
        <taxon>Eurotiomycetes</taxon>
        <taxon>Eurotiomycetidae</taxon>
        <taxon>Eurotiales</taxon>
        <taxon>Aspergillaceae</taxon>
        <taxon>Penicilliopsis</taxon>
    </lineage>
</organism>
<dbReference type="AlphaFoldDB" id="A0A1L9SG14"/>
<sequence length="171" mass="18815">MPPQTGSDGQNPGGSGSTNGPIVSDVLPKTQGINIFSSLTRDFEPISSRLNDASRNVTVLAPRNSAIQALPRKPWENPEDYGKFGEVEAYQGEEGQDRARKNLQRFVEAHLVPVSPWKEGEEAESLVGGKLRWTREGNKVFIEPGHIEVETIAEQVYNGEVWVLNGVINYA</sequence>
<evidence type="ECO:0000259" key="3">
    <source>
        <dbReference type="PROSITE" id="PS50213"/>
    </source>
</evidence>
<dbReference type="VEuPathDB" id="FungiDB:ASPZODRAFT_67362"/>
<protein>
    <recommendedName>
        <fullName evidence="3">FAS1 domain-containing protein</fullName>
    </recommendedName>
</protein>
<dbReference type="Proteomes" id="UP000184188">
    <property type="component" value="Unassembled WGS sequence"/>
</dbReference>
<evidence type="ECO:0000256" key="2">
    <source>
        <dbReference type="SAM" id="MobiDB-lite"/>
    </source>
</evidence>
<dbReference type="Gene3D" id="2.30.180.10">
    <property type="entry name" value="FAS1 domain"/>
    <property type="match status" value="1"/>
</dbReference>
<evidence type="ECO:0000313" key="5">
    <source>
        <dbReference type="Proteomes" id="UP000184188"/>
    </source>
</evidence>
<dbReference type="PANTHER" id="PTHR28156:SF1">
    <property type="entry name" value="FAS1 DOMAIN-CONTAINING PROTEIN YDR262W"/>
    <property type="match status" value="1"/>
</dbReference>
<feature type="compositionally biased region" description="Polar residues" evidence="2">
    <location>
        <begin position="1"/>
        <end position="10"/>
    </location>
</feature>
<dbReference type="OrthoDB" id="5551751at2759"/>
<dbReference type="Pfam" id="PF02469">
    <property type="entry name" value="Fasciclin"/>
    <property type="match status" value="1"/>
</dbReference>
<keyword evidence="1" id="KW-0732">Signal</keyword>
<dbReference type="STRING" id="1073090.A0A1L9SG14"/>
<dbReference type="InterPro" id="IPR040200">
    <property type="entry name" value="Mug57-like"/>
</dbReference>
<dbReference type="RefSeq" id="XP_022580622.1">
    <property type="nucleotide sequence ID" value="XM_022729450.1"/>
</dbReference>
<keyword evidence="5" id="KW-1185">Reference proteome</keyword>
<dbReference type="PROSITE" id="PS50213">
    <property type="entry name" value="FAS1"/>
    <property type="match status" value="1"/>
</dbReference>
<dbReference type="SUPFAM" id="SSF82153">
    <property type="entry name" value="FAS1 domain"/>
    <property type="match status" value="1"/>
</dbReference>
<dbReference type="EMBL" id="KV878343">
    <property type="protein sequence ID" value="OJJ46112.1"/>
    <property type="molecule type" value="Genomic_DNA"/>
</dbReference>
<proteinExistence type="predicted"/>
<dbReference type="GeneID" id="34615914"/>
<evidence type="ECO:0000313" key="4">
    <source>
        <dbReference type="EMBL" id="OJJ46112.1"/>
    </source>
</evidence>
<dbReference type="InterPro" id="IPR036378">
    <property type="entry name" value="FAS1_dom_sf"/>
</dbReference>
<feature type="domain" description="FAS1" evidence="3">
    <location>
        <begin position="20"/>
        <end position="168"/>
    </location>
</feature>
<reference evidence="5" key="1">
    <citation type="journal article" date="2017" name="Genome Biol.">
        <title>Comparative genomics reveals high biological diversity and specific adaptations in the industrially and medically important fungal genus Aspergillus.</title>
        <authorList>
            <person name="de Vries R.P."/>
            <person name="Riley R."/>
            <person name="Wiebenga A."/>
            <person name="Aguilar-Osorio G."/>
            <person name="Amillis S."/>
            <person name="Uchima C.A."/>
            <person name="Anderluh G."/>
            <person name="Asadollahi M."/>
            <person name="Askin M."/>
            <person name="Barry K."/>
            <person name="Battaglia E."/>
            <person name="Bayram O."/>
            <person name="Benocci T."/>
            <person name="Braus-Stromeyer S.A."/>
            <person name="Caldana C."/>
            <person name="Canovas D."/>
            <person name="Cerqueira G.C."/>
            <person name="Chen F."/>
            <person name="Chen W."/>
            <person name="Choi C."/>
            <person name="Clum A."/>
            <person name="Dos Santos R.A."/>
            <person name="Damasio A.R."/>
            <person name="Diallinas G."/>
            <person name="Emri T."/>
            <person name="Fekete E."/>
            <person name="Flipphi M."/>
            <person name="Freyberg S."/>
            <person name="Gallo A."/>
            <person name="Gournas C."/>
            <person name="Habgood R."/>
            <person name="Hainaut M."/>
            <person name="Harispe M.L."/>
            <person name="Henrissat B."/>
            <person name="Hilden K.S."/>
            <person name="Hope R."/>
            <person name="Hossain A."/>
            <person name="Karabika E."/>
            <person name="Karaffa L."/>
            <person name="Karanyi Z."/>
            <person name="Krasevec N."/>
            <person name="Kuo A."/>
            <person name="Kusch H."/>
            <person name="LaButti K."/>
            <person name="Lagendijk E.L."/>
            <person name="Lapidus A."/>
            <person name="Levasseur A."/>
            <person name="Lindquist E."/>
            <person name="Lipzen A."/>
            <person name="Logrieco A.F."/>
            <person name="MacCabe A."/>
            <person name="Maekelae M.R."/>
            <person name="Malavazi I."/>
            <person name="Melin P."/>
            <person name="Meyer V."/>
            <person name="Mielnichuk N."/>
            <person name="Miskei M."/>
            <person name="Molnar A.P."/>
            <person name="Mule G."/>
            <person name="Ngan C.Y."/>
            <person name="Orejas M."/>
            <person name="Orosz E."/>
            <person name="Ouedraogo J.P."/>
            <person name="Overkamp K.M."/>
            <person name="Park H.-S."/>
            <person name="Perrone G."/>
            <person name="Piumi F."/>
            <person name="Punt P.J."/>
            <person name="Ram A.F."/>
            <person name="Ramon A."/>
            <person name="Rauscher S."/>
            <person name="Record E."/>
            <person name="Riano-Pachon D.M."/>
            <person name="Robert V."/>
            <person name="Roehrig J."/>
            <person name="Ruller R."/>
            <person name="Salamov A."/>
            <person name="Salih N.S."/>
            <person name="Samson R.A."/>
            <person name="Sandor E."/>
            <person name="Sanguinetti M."/>
            <person name="Schuetze T."/>
            <person name="Sepcic K."/>
            <person name="Shelest E."/>
            <person name="Sherlock G."/>
            <person name="Sophianopoulou V."/>
            <person name="Squina F.M."/>
            <person name="Sun H."/>
            <person name="Susca A."/>
            <person name="Todd R.B."/>
            <person name="Tsang A."/>
            <person name="Unkles S.E."/>
            <person name="van de Wiele N."/>
            <person name="van Rossen-Uffink D."/>
            <person name="Oliveira J.V."/>
            <person name="Vesth T.C."/>
            <person name="Visser J."/>
            <person name="Yu J.-H."/>
            <person name="Zhou M."/>
            <person name="Andersen M.R."/>
            <person name="Archer D.B."/>
            <person name="Baker S.E."/>
            <person name="Benoit I."/>
            <person name="Brakhage A.A."/>
            <person name="Braus G.H."/>
            <person name="Fischer R."/>
            <person name="Frisvad J.C."/>
            <person name="Goldman G.H."/>
            <person name="Houbraken J."/>
            <person name="Oakley B."/>
            <person name="Pocsi I."/>
            <person name="Scazzocchio C."/>
            <person name="Seiboth B."/>
            <person name="vanKuyk P.A."/>
            <person name="Wortman J."/>
            <person name="Dyer P.S."/>
            <person name="Grigoriev I.V."/>
        </authorList>
    </citation>
    <scope>NUCLEOTIDE SEQUENCE [LARGE SCALE GENOMIC DNA]</scope>
    <source>
        <strain evidence="5">CBS 506.65</strain>
    </source>
</reference>
<feature type="region of interest" description="Disordered" evidence="2">
    <location>
        <begin position="1"/>
        <end position="26"/>
    </location>
</feature>
<dbReference type="InterPro" id="IPR000782">
    <property type="entry name" value="FAS1_domain"/>
</dbReference>